<comment type="cofactor">
    <cofactor evidence="2">
        <name>Mn(2+)</name>
        <dbReference type="ChEBI" id="CHEBI:29035"/>
    </cofactor>
    <text evidence="2">The Mn(2+) ion enhances activity.</text>
</comment>
<feature type="binding site" evidence="2">
    <location>
        <position position="100"/>
    </location>
    <ligand>
        <name>Mn(2+)</name>
        <dbReference type="ChEBI" id="CHEBI:29035"/>
        <label>2</label>
    </ligand>
</feature>
<feature type="binding site" evidence="2">
    <location>
        <position position="136"/>
    </location>
    <ligand>
        <name>Mn(2+)</name>
        <dbReference type="ChEBI" id="CHEBI:29035"/>
        <label>2</label>
    </ligand>
</feature>
<feature type="domain" description="Peptidase M20 dimerisation" evidence="3">
    <location>
        <begin position="186"/>
        <end position="279"/>
    </location>
</feature>
<dbReference type="Gene3D" id="3.30.70.360">
    <property type="match status" value="1"/>
</dbReference>
<proteinExistence type="predicted"/>
<protein>
    <submittedName>
        <fullName evidence="4">Amidohydrolase</fullName>
    </submittedName>
</protein>
<dbReference type="PANTHER" id="PTHR11014">
    <property type="entry name" value="PEPTIDASE M20 FAMILY MEMBER"/>
    <property type="match status" value="1"/>
</dbReference>
<dbReference type="GO" id="GO:0050118">
    <property type="term" value="F:N-acetyldiaminopimelate deacetylase activity"/>
    <property type="evidence" value="ECO:0007669"/>
    <property type="project" value="UniProtKB-ARBA"/>
</dbReference>
<dbReference type="EMBL" id="DSYK01000360">
    <property type="protein sequence ID" value="HGS21642.1"/>
    <property type="molecule type" value="Genomic_DNA"/>
</dbReference>
<feature type="binding site" evidence="2">
    <location>
        <position position="361"/>
    </location>
    <ligand>
        <name>Mn(2+)</name>
        <dbReference type="ChEBI" id="CHEBI:29035"/>
        <label>2</label>
    </ligand>
</feature>
<sequence length="388" mass="41967">MKPDAQLLFQFARNVRRELHRHPELGFQEIRTAGIIAGELSRLGIETRTGVAKTGVVGLLEGDKENGPVVLLRFDMDALPIQEETGAPYASENPGVMHACGHDGHVAIGLTVARMLSEIRQELRGTVKFVFQPAEEGLGGAEAMIREGVLENPHPEVALAIHLWNEKPVGWYGVAEGPLMAGADIFKIRISGKGGHGALPHQTIDPITASAGIIQALQTIVSRNVSLLQPAVLSVTRVRAGEAYNIIPQEVELGGTLRTFDPEVRKLVLARFEEMVQNISAGMQCKAEIEVTELTPPVVNHPGLASQVRAAIEKYLPGSRIEPDCRTMVSEDMAFILREVPGCYVLVGSANPEAGLSYSHHHPKFDFDETAMVGGSELITAVVRELLG</sequence>
<name>A0A7C4KH44_9CHLR</name>
<comment type="caution">
    <text evidence="4">The sequence shown here is derived from an EMBL/GenBank/DDBJ whole genome shotgun (WGS) entry which is preliminary data.</text>
</comment>
<evidence type="ECO:0000256" key="1">
    <source>
        <dbReference type="ARBA" id="ARBA00022801"/>
    </source>
</evidence>
<evidence type="ECO:0000259" key="3">
    <source>
        <dbReference type="Pfam" id="PF07687"/>
    </source>
</evidence>
<dbReference type="SUPFAM" id="SSF55031">
    <property type="entry name" value="Bacterial exopeptidase dimerisation domain"/>
    <property type="match status" value="1"/>
</dbReference>
<dbReference type="GO" id="GO:0046872">
    <property type="term" value="F:metal ion binding"/>
    <property type="evidence" value="ECO:0007669"/>
    <property type="project" value="UniProtKB-KW"/>
</dbReference>
<organism evidence="4">
    <name type="scientific">Anaerolinea thermolimosa</name>
    <dbReference type="NCBI Taxonomy" id="229919"/>
    <lineage>
        <taxon>Bacteria</taxon>
        <taxon>Bacillati</taxon>
        <taxon>Chloroflexota</taxon>
        <taxon>Anaerolineae</taxon>
        <taxon>Anaerolineales</taxon>
        <taxon>Anaerolineaceae</taxon>
        <taxon>Anaerolinea</taxon>
    </lineage>
</organism>
<dbReference type="AlphaFoldDB" id="A0A7C4KH44"/>
<accession>A0A7C4KH44</accession>
<keyword evidence="2" id="KW-0479">Metal-binding</keyword>
<keyword evidence="2" id="KW-0464">Manganese</keyword>
<feature type="binding site" evidence="2">
    <location>
        <position position="102"/>
    </location>
    <ligand>
        <name>Mn(2+)</name>
        <dbReference type="ChEBI" id="CHEBI:29035"/>
        <label>2</label>
    </ligand>
</feature>
<keyword evidence="1 4" id="KW-0378">Hydrolase</keyword>
<dbReference type="SUPFAM" id="SSF53187">
    <property type="entry name" value="Zn-dependent exopeptidases"/>
    <property type="match status" value="1"/>
</dbReference>
<evidence type="ECO:0000313" key="4">
    <source>
        <dbReference type="EMBL" id="HGS21642.1"/>
    </source>
</evidence>
<dbReference type="PIRSF" id="PIRSF005962">
    <property type="entry name" value="Pept_M20D_amidohydro"/>
    <property type="match status" value="1"/>
</dbReference>
<dbReference type="Pfam" id="PF07687">
    <property type="entry name" value="M20_dimer"/>
    <property type="match status" value="1"/>
</dbReference>
<dbReference type="Gene3D" id="3.40.630.10">
    <property type="entry name" value="Zn peptidases"/>
    <property type="match status" value="1"/>
</dbReference>
<dbReference type="InterPro" id="IPR002933">
    <property type="entry name" value="Peptidase_M20"/>
</dbReference>
<dbReference type="NCBIfam" id="TIGR01891">
    <property type="entry name" value="amidohydrolases"/>
    <property type="match status" value="1"/>
</dbReference>
<dbReference type="PANTHER" id="PTHR11014:SF63">
    <property type="entry name" value="METALLOPEPTIDASE, PUTATIVE (AFU_ORTHOLOGUE AFUA_6G09600)-RELATED"/>
    <property type="match status" value="1"/>
</dbReference>
<gene>
    <name evidence="4" type="ORF">ENT37_07220</name>
</gene>
<evidence type="ECO:0000256" key="2">
    <source>
        <dbReference type="PIRSR" id="PIRSR005962-1"/>
    </source>
</evidence>
<dbReference type="FunFam" id="3.30.70.360:FF:000001">
    <property type="entry name" value="N-acetyldiaminopimelate deacetylase"/>
    <property type="match status" value="1"/>
</dbReference>
<dbReference type="InterPro" id="IPR017439">
    <property type="entry name" value="Amidohydrolase"/>
</dbReference>
<feature type="binding site" evidence="2">
    <location>
        <position position="162"/>
    </location>
    <ligand>
        <name>Mn(2+)</name>
        <dbReference type="ChEBI" id="CHEBI:29035"/>
        <label>2</label>
    </ligand>
</feature>
<dbReference type="InterPro" id="IPR036264">
    <property type="entry name" value="Bact_exopeptidase_dim_dom"/>
</dbReference>
<dbReference type="InterPro" id="IPR011650">
    <property type="entry name" value="Peptidase_M20_dimer"/>
</dbReference>
<dbReference type="Pfam" id="PF01546">
    <property type="entry name" value="Peptidase_M20"/>
    <property type="match status" value="1"/>
</dbReference>
<dbReference type="GO" id="GO:0019877">
    <property type="term" value="P:diaminopimelate biosynthetic process"/>
    <property type="evidence" value="ECO:0007669"/>
    <property type="project" value="UniProtKB-ARBA"/>
</dbReference>
<reference evidence="4" key="1">
    <citation type="journal article" date="2020" name="mSystems">
        <title>Genome- and Community-Level Interaction Insights into Carbon Utilization and Element Cycling Functions of Hydrothermarchaeota in Hydrothermal Sediment.</title>
        <authorList>
            <person name="Zhou Z."/>
            <person name="Liu Y."/>
            <person name="Xu W."/>
            <person name="Pan J."/>
            <person name="Luo Z.H."/>
            <person name="Li M."/>
        </authorList>
    </citation>
    <scope>NUCLEOTIDE SEQUENCE [LARGE SCALE GENOMIC DNA]</scope>
    <source>
        <strain evidence="4">SpSt-573</strain>
    </source>
</reference>